<dbReference type="Pfam" id="PF00571">
    <property type="entry name" value="CBS"/>
    <property type="match status" value="2"/>
</dbReference>
<sequence length="146" mass="16267">MQVYQVLASKSIDAIFSITKETTVFQALELMAEKNIGAVLVLEDGELIGIFSERDYARKVILMGRASRDTLIGDVMTDKVITVETDQKIEDCMQIMSDKHIRHLPVNRKGELVGIISINDIVSAIIREQKAHIKSLEGYISGTPYA</sequence>
<organism evidence="4 5">
    <name type="scientific">Dyadobacter koreensis</name>
    <dbReference type="NCBI Taxonomy" id="408657"/>
    <lineage>
        <taxon>Bacteria</taxon>
        <taxon>Pseudomonadati</taxon>
        <taxon>Bacteroidota</taxon>
        <taxon>Cytophagia</taxon>
        <taxon>Cytophagales</taxon>
        <taxon>Spirosomataceae</taxon>
        <taxon>Dyadobacter</taxon>
    </lineage>
</organism>
<dbReference type="PANTHER" id="PTHR43080">
    <property type="entry name" value="CBS DOMAIN-CONTAINING PROTEIN CBSX3, MITOCHONDRIAL"/>
    <property type="match status" value="1"/>
</dbReference>
<dbReference type="SUPFAM" id="SSF54631">
    <property type="entry name" value="CBS-domain pair"/>
    <property type="match status" value="1"/>
</dbReference>
<dbReference type="CDD" id="cd04623">
    <property type="entry name" value="CBS_pair_bac_euk"/>
    <property type="match status" value="1"/>
</dbReference>
<dbReference type="EMBL" id="FNXY01000004">
    <property type="protein sequence ID" value="SEI98351.1"/>
    <property type="molecule type" value="Genomic_DNA"/>
</dbReference>
<dbReference type="STRING" id="408657.SAMN04487995_2875"/>
<dbReference type="Gene3D" id="3.10.580.10">
    <property type="entry name" value="CBS-domain"/>
    <property type="match status" value="1"/>
</dbReference>
<dbReference type="OrthoDB" id="9802114at2"/>
<proteinExistence type="predicted"/>
<dbReference type="InterPro" id="IPR051257">
    <property type="entry name" value="Diverse_CBS-Domain"/>
</dbReference>
<keyword evidence="5" id="KW-1185">Reference proteome</keyword>
<keyword evidence="1 2" id="KW-0129">CBS domain</keyword>
<dbReference type="InterPro" id="IPR000644">
    <property type="entry name" value="CBS_dom"/>
</dbReference>
<evidence type="ECO:0000313" key="4">
    <source>
        <dbReference type="EMBL" id="SEI98351.1"/>
    </source>
</evidence>
<accession>A0A1H6V1G9</accession>
<protein>
    <submittedName>
        <fullName evidence="4">CBS domain-containing protein</fullName>
    </submittedName>
</protein>
<feature type="domain" description="CBS" evidence="3">
    <location>
        <begin position="8"/>
        <end position="67"/>
    </location>
</feature>
<reference evidence="4 5" key="1">
    <citation type="submission" date="2016-10" db="EMBL/GenBank/DDBJ databases">
        <authorList>
            <person name="de Groot N.N."/>
        </authorList>
    </citation>
    <scope>NUCLEOTIDE SEQUENCE [LARGE SCALE GENOMIC DNA]</scope>
    <source>
        <strain evidence="4 5">DSM 19938</strain>
    </source>
</reference>
<dbReference type="PANTHER" id="PTHR43080:SF2">
    <property type="entry name" value="CBS DOMAIN-CONTAINING PROTEIN"/>
    <property type="match status" value="1"/>
</dbReference>
<dbReference type="PROSITE" id="PS51371">
    <property type="entry name" value="CBS"/>
    <property type="match status" value="2"/>
</dbReference>
<name>A0A1H6V1G9_9BACT</name>
<evidence type="ECO:0000259" key="3">
    <source>
        <dbReference type="PROSITE" id="PS51371"/>
    </source>
</evidence>
<dbReference type="Proteomes" id="UP000199532">
    <property type="component" value="Unassembled WGS sequence"/>
</dbReference>
<dbReference type="InterPro" id="IPR044725">
    <property type="entry name" value="CBSX3_CBS_dom"/>
</dbReference>
<dbReference type="InterPro" id="IPR046342">
    <property type="entry name" value="CBS_dom_sf"/>
</dbReference>
<dbReference type="RefSeq" id="WP_090335863.1">
    <property type="nucleotide sequence ID" value="NZ_FNXY01000004.1"/>
</dbReference>
<evidence type="ECO:0000256" key="2">
    <source>
        <dbReference type="PROSITE-ProRule" id="PRU00703"/>
    </source>
</evidence>
<gene>
    <name evidence="4" type="ORF">SAMN04487995_2875</name>
</gene>
<evidence type="ECO:0000313" key="5">
    <source>
        <dbReference type="Proteomes" id="UP000199532"/>
    </source>
</evidence>
<dbReference type="AlphaFoldDB" id="A0A1H6V1G9"/>
<dbReference type="SMART" id="SM00116">
    <property type="entry name" value="CBS"/>
    <property type="match status" value="2"/>
</dbReference>
<evidence type="ECO:0000256" key="1">
    <source>
        <dbReference type="ARBA" id="ARBA00023122"/>
    </source>
</evidence>
<feature type="domain" description="CBS" evidence="3">
    <location>
        <begin position="76"/>
        <end position="131"/>
    </location>
</feature>